<evidence type="ECO:0000313" key="7">
    <source>
        <dbReference type="EMBL" id="NEX21772.1"/>
    </source>
</evidence>
<dbReference type="Gene3D" id="1.10.10.10">
    <property type="entry name" value="Winged helix-like DNA-binding domain superfamily/Winged helix DNA-binding domain"/>
    <property type="match status" value="3"/>
</dbReference>
<dbReference type="Pfam" id="PF21981">
    <property type="entry name" value="RecX_HTH3"/>
    <property type="match status" value="1"/>
</dbReference>
<evidence type="ECO:0000256" key="3">
    <source>
        <dbReference type="ARBA" id="ARBA00018111"/>
    </source>
</evidence>
<keyword evidence="8" id="KW-1185">Reference proteome</keyword>
<dbReference type="GO" id="GO:0005737">
    <property type="term" value="C:cytoplasm"/>
    <property type="evidence" value="ECO:0007669"/>
    <property type="project" value="UniProtKB-SubCell"/>
</dbReference>
<evidence type="ECO:0000259" key="6">
    <source>
        <dbReference type="Pfam" id="PF21981"/>
    </source>
</evidence>
<protein>
    <recommendedName>
        <fullName evidence="3">Regulatory protein RecX</fullName>
    </recommendedName>
</protein>
<proteinExistence type="inferred from homology"/>
<evidence type="ECO:0000259" key="5">
    <source>
        <dbReference type="Pfam" id="PF02631"/>
    </source>
</evidence>
<dbReference type="InterPro" id="IPR053924">
    <property type="entry name" value="RecX_HTH_2nd"/>
</dbReference>
<dbReference type="PANTHER" id="PTHR33602:SF1">
    <property type="entry name" value="REGULATORY PROTEIN RECX FAMILY PROTEIN"/>
    <property type="match status" value="1"/>
</dbReference>
<comment type="caution">
    <text evidence="7">The sequence shown here is derived from an EMBL/GenBank/DDBJ whole genome shotgun (WGS) entry which is preliminary data.</text>
</comment>
<dbReference type="InterPro" id="IPR003783">
    <property type="entry name" value="Regulatory_RecX"/>
</dbReference>
<dbReference type="InterPro" id="IPR053925">
    <property type="entry name" value="RecX_HTH_3rd"/>
</dbReference>
<name>A0A6P1E027_9GAMM</name>
<accession>A0A6P1E027</accession>
<evidence type="ECO:0000256" key="4">
    <source>
        <dbReference type="ARBA" id="ARBA00022490"/>
    </source>
</evidence>
<dbReference type="Proteomes" id="UP000471640">
    <property type="component" value="Unassembled WGS sequence"/>
</dbReference>
<dbReference type="GO" id="GO:0006282">
    <property type="term" value="P:regulation of DNA repair"/>
    <property type="evidence" value="ECO:0007669"/>
    <property type="project" value="InterPro"/>
</dbReference>
<feature type="domain" description="RecX third three-helical" evidence="6">
    <location>
        <begin position="88"/>
        <end position="128"/>
    </location>
</feature>
<gene>
    <name evidence="7" type="ORF">G3480_15885</name>
</gene>
<sequence>MREHSRLELMRKIQARGYGADDAEVVLDQLEREGALDAGRLVEHYVSERAAKGFGPLRIGAELRVKGLADDLIDGQLSAMQDAWPQYLAKAHERRFRGCRPVDRAELAKQARFLDQRGFPTETVLRFLRFDD</sequence>
<evidence type="ECO:0000313" key="8">
    <source>
        <dbReference type="Proteomes" id="UP000471640"/>
    </source>
</evidence>
<reference evidence="8" key="1">
    <citation type="journal article" date="2020" name="Microbiol. Resour. Announc.">
        <title>Draft Genome Sequences of Thiorhodococcus mannitoliphagus and Thiorhodococcus minor, Purple Sulfur Photosynthetic Bacteria in the Gammaproteobacterial Family Chromatiaceae.</title>
        <authorList>
            <person name="Aviles F.A."/>
            <person name="Meyer T.E."/>
            <person name="Kyndt J.A."/>
        </authorList>
    </citation>
    <scope>NUCLEOTIDE SEQUENCE [LARGE SCALE GENOMIC DNA]</scope>
    <source>
        <strain evidence="8">DSM 18266</strain>
    </source>
</reference>
<comment type="subcellular location">
    <subcellularLocation>
        <location evidence="1">Cytoplasm</location>
    </subcellularLocation>
</comment>
<dbReference type="InterPro" id="IPR036388">
    <property type="entry name" value="WH-like_DNA-bd_sf"/>
</dbReference>
<dbReference type="PANTHER" id="PTHR33602">
    <property type="entry name" value="REGULATORY PROTEIN RECX FAMILY PROTEIN"/>
    <property type="match status" value="1"/>
</dbReference>
<evidence type="ECO:0000256" key="1">
    <source>
        <dbReference type="ARBA" id="ARBA00004496"/>
    </source>
</evidence>
<organism evidence="7 8">
    <name type="scientific">Thiorhodococcus mannitoliphagus</name>
    <dbReference type="NCBI Taxonomy" id="329406"/>
    <lineage>
        <taxon>Bacteria</taxon>
        <taxon>Pseudomonadati</taxon>
        <taxon>Pseudomonadota</taxon>
        <taxon>Gammaproteobacteria</taxon>
        <taxon>Chromatiales</taxon>
        <taxon>Chromatiaceae</taxon>
        <taxon>Thiorhodococcus</taxon>
    </lineage>
</organism>
<dbReference type="EMBL" id="JAAIJR010000068">
    <property type="protein sequence ID" value="NEX21772.1"/>
    <property type="molecule type" value="Genomic_DNA"/>
</dbReference>
<keyword evidence="4" id="KW-0963">Cytoplasm</keyword>
<reference evidence="7 8" key="2">
    <citation type="submission" date="2020-02" db="EMBL/GenBank/DDBJ databases">
        <title>Genome sequences of Thiorhodococcus mannitoliphagus and Thiorhodococcus minor, purple sulfur photosynthetic bacteria in the gammaproteobacterial family, Chromatiaceae.</title>
        <authorList>
            <person name="Aviles F.A."/>
            <person name="Meyer T.E."/>
            <person name="Kyndt J.A."/>
        </authorList>
    </citation>
    <scope>NUCLEOTIDE SEQUENCE [LARGE SCALE GENOMIC DNA]</scope>
    <source>
        <strain evidence="7 8">DSM 18266</strain>
    </source>
</reference>
<dbReference type="Pfam" id="PF02631">
    <property type="entry name" value="RecX_HTH2"/>
    <property type="match status" value="1"/>
</dbReference>
<comment type="similarity">
    <text evidence="2">Belongs to the RecX family.</text>
</comment>
<dbReference type="AlphaFoldDB" id="A0A6P1E027"/>
<evidence type="ECO:0000256" key="2">
    <source>
        <dbReference type="ARBA" id="ARBA00009695"/>
    </source>
</evidence>
<feature type="domain" description="RecX second three-helical" evidence="5">
    <location>
        <begin position="40"/>
        <end position="74"/>
    </location>
</feature>